<dbReference type="Gene3D" id="3.40.50.720">
    <property type="entry name" value="NAD(P)-binding Rossmann-like Domain"/>
    <property type="match status" value="1"/>
</dbReference>
<gene>
    <name evidence="2" type="ORF">SAMN05421874_12026</name>
</gene>
<dbReference type="SUPFAM" id="SSF51735">
    <property type="entry name" value="NAD(P)-binding Rossmann-fold domains"/>
    <property type="match status" value="1"/>
</dbReference>
<dbReference type="RefSeq" id="WP_090770251.1">
    <property type="nucleotide sequence ID" value="NZ_FNFB01000020.1"/>
</dbReference>
<dbReference type="PANTHER" id="PTHR43245">
    <property type="entry name" value="BIFUNCTIONAL POLYMYXIN RESISTANCE PROTEIN ARNA"/>
    <property type="match status" value="1"/>
</dbReference>
<dbReference type="EMBL" id="FNFB01000020">
    <property type="protein sequence ID" value="SDL35878.1"/>
    <property type="molecule type" value="Genomic_DNA"/>
</dbReference>
<dbReference type="InterPro" id="IPR036291">
    <property type="entry name" value="NAD(P)-bd_dom_sf"/>
</dbReference>
<protein>
    <submittedName>
        <fullName evidence="2">Nucleoside-diphosphate-sugar epimerase</fullName>
    </submittedName>
</protein>
<evidence type="ECO:0000313" key="3">
    <source>
        <dbReference type="Proteomes" id="UP000198683"/>
    </source>
</evidence>
<organism evidence="2 3">
    <name type="scientific">Nonomuraea maritima</name>
    <dbReference type="NCBI Taxonomy" id="683260"/>
    <lineage>
        <taxon>Bacteria</taxon>
        <taxon>Bacillati</taxon>
        <taxon>Actinomycetota</taxon>
        <taxon>Actinomycetes</taxon>
        <taxon>Streptosporangiales</taxon>
        <taxon>Streptosporangiaceae</taxon>
        <taxon>Nonomuraea</taxon>
    </lineage>
</organism>
<dbReference type="Pfam" id="PF01370">
    <property type="entry name" value="Epimerase"/>
    <property type="match status" value="1"/>
</dbReference>
<proteinExistence type="predicted"/>
<dbReference type="OrthoDB" id="7941246at2"/>
<dbReference type="PANTHER" id="PTHR43245:SF13">
    <property type="entry name" value="UDP-D-APIOSE_UDP-D-XYLOSE SYNTHASE 2"/>
    <property type="match status" value="1"/>
</dbReference>
<dbReference type="InterPro" id="IPR001509">
    <property type="entry name" value="Epimerase_deHydtase"/>
</dbReference>
<keyword evidence="3" id="KW-1185">Reference proteome</keyword>
<name>A0A1G9JEL1_9ACTN</name>
<dbReference type="Proteomes" id="UP000198683">
    <property type="component" value="Unassembled WGS sequence"/>
</dbReference>
<accession>A0A1G9JEL1</accession>
<reference evidence="2 3" key="1">
    <citation type="submission" date="2016-10" db="EMBL/GenBank/DDBJ databases">
        <authorList>
            <person name="de Groot N.N."/>
        </authorList>
    </citation>
    <scope>NUCLEOTIDE SEQUENCE [LARGE SCALE GENOMIC DNA]</scope>
    <source>
        <strain evidence="2 3">CGMCC 4.5681</strain>
    </source>
</reference>
<dbReference type="InterPro" id="IPR050177">
    <property type="entry name" value="Lipid_A_modif_metabolic_enz"/>
</dbReference>
<evidence type="ECO:0000313" key="2">
    <source>
        <dbReference type="EMBL" id="SDL35878.1"/>
    </source>
</evidence>
<sequence>MKLLVLGGTEFVGRAVVEEALAMGCEVTTFNRGRHAPLPGVTALKGDRTAPGGLAELERGEWDIVVDTWSWAPSAVRDSAALLADRAGHYVYVSSRSVHPLVPFGADESAPVVDASADDGDGDYARNKMGSELGAVAAFGERALLARAGLILGPHENIGRLPWWLSRIARGGPVVAPEPADLGLQYVDARDLAVWCLEAAWNGVGGAFNVVSPAGFTTMAELLETCVRVTGSDAELRWTSADRLLTEGVRPWIDLPVWLVGDEHGFLHGGDVSRAVAAGLRFRPVAETVADTWAWLQSVGGSAPQRPDRPQLGLDPKVEARLLGHE</sequence>
<dbReference type="STRING" id="683260.SAMN05421874_12026"/>
<dbReference type="AlphaFoldDB" id="A0A1G9JEL1"/>
<evidence type="ECO:0000259" key="1">
    <source>
        <dbReference type="Pfam" id="PF01370"/>
    </source>
</evidence>
<feature type="domain" description="NAD-dependent epimerase/dehydratase" evidence="1">
    <location>
        <begin position="4"/>
        <end position="210"/>
    </location>
</feature>